<feature type="non-terminal residue" evidence="1">
    <location>
        <position position="1"/>
    </location>
</feature>
<accession>A0A426Z9M1</accession>
<comment type="caution">
    <text evidence="1">The sequence shown here is derived from an EMBL/GenBank/DDBJ whole genome shotgun (WGS) entry which is preliminary data.</text>
</comment>
<name>A0A426Z9M1_ENSVE</name>
<dbReference type="Proteomes" id="UP000287651">
    <property type="component" value="Unassembled WGS sequence"/>
</dbReference>
<sequence length="79" mass="9080">FVRKVEFRTFFCAPSRNFKILAIPIALANKNLYEHGFAKKCEGHKLWGSRVSIDFSCTVLEVQNTGHSQRINPWEVILA</sequence>
<reference evidence="1 2" key="1">
    <citation type="journal article" date="2014" name="Agronomy (Basel)">
        <title>A Draft Genome Sequence for Ensete ventricosum, the Drought-Tolerant Tree Against Hunger.</title>
        <authorList>
            <person name="Harrison J."/>
            <person name="Moore K.A."/>
            <person name="Paszkiewicz K."/>
            <person name="Jones T."/>
            <person name="Grant M."/>
            <person name="Ambacheew D."/>
            <person name="Muzemil S."/>
            <person name="Studholme D.J."/>
        </authorList>
    </citation>
    <scope>NUCLEOTIDE SEQUENCE [LARGE SCALE GENOMIC DNA]</scope>
</reference>
<evidence type="ECO:0000313" key="1">
    <source>
        <dbReference type="EMBL" id="RRT60674.1"/>
    </source>
</evidence>
<dbReference type="AlphaFoldDB" id="A0A426Z9M1"/>
<gene>
    <name evidence="1" type="ORF">B296_00032655</name>
</gene>
<organism evidence="1 2">
    <name type="scientific">Ensete ventricosum</name>
    <name type="common">Abyssinian banana</name>
    <name type="synonym">Musa ensete</name>
    <dbReference type="NCBI Taxonomy" id="4639"/>
    <lineage>
        <taxon>Eukaryota</taxon>
        <taxon>Viridiplantae</taxon>
        <taxon>Streptophyta</taxon>
        <taxon>Embryophyta</taxon>
        <taxon>Tracheophyta</taxon>
        <taxon>Spermatophyta</taxon>
        <taxon>Magnoliopsida</taxon>
        <taxon>Liliopsida</taxon>
        <taxon>Zingiberales</taxon>
        <taxon>Musaceae</taxon>
        <taxon>Ensete</taxon>
    </lineage>
</organism>
<protein>
    <submittedName>
        <fullName evidence="1">Uncharacterized protein</fullName>
    </submittedName>
</protein>
<proteinExistence type="predicted"/>
<dbReference type="EMBL" id="AMZH03007694">
    <property type="protein sequence ID" value="RRT60674.1"/>
    <property type="molecule type" value="Genomic_DNA"/>
</dbReference>
<evidence type="ECO:0000313" key="2">
    <source>
        <dbReference type="Proteomes" id="UP000287651"/>
    </source>
</evidence>